<proteinExistence type="predicted"/>
<feature type="chain" id="PRO_5016094885" evidence="1">
    <location>
        <begin position="24"/>
        <end position="354"/>
    </location>
</feature>
<name>A0A2Y9TU88_9GAMM</name>
<organism evidence="2 3">
    <name type="scientific">Limnobaculum parvum</name>
    <dbReference type="NCBI Taxonomy" id="2172103"/>
    <lineage>
        <taxon>Bacteria</taxon>
        <taxon>Pseudomonadati</taxon>
        <taxon>Pseudomonadota</taxon>
        <taxon>Gammaproteobacteria</taxon>
        <taxon>Enterobacterales</taxon>
        <taxon>Budviciaceae</taxon>
        <taxon>Limnobaculum</taxon>
    </lineage>
</organism>
<dbReference type="EMBL" id="CP029185">
    <property type="protein sequence ID" value="AWH87258.1"/>
    <property type="molecule type" value="Genomic_DNA"/>
</dbReference>
<feature type="signal peptide" evidence="1">
    <location>
        <begin position="1"/>
        <end position="23"/>
    </location>
</feature>
<evidence type="ECO:0000313" key="3">
    <source>
        <dbReference type="Proteomes" id="UP000244908"/>
    </source>
</evidence>
<evidence type="ECO:0000313" key="2">
    <source>
        <dbReference type="EMBL" id="AWH87258.1"/>
    </source>
</evidence>
<accession>A0A2Y9TU88</accession>
<sequence>MIKSYRVLAISGLYFFCIFSAFADIGYTQNCIGNYQYQVPSDSREALIPMNIESVGEIPIDETLAKFPNGDSPFPNYQNKNNLNGVRFYFFQTVNNEKSDQYLKAVIRDFDKIKKNMLGSRLAFERADALYLRYKKINNRDYFFDLSSYSAYLLSDKLAYYSLGLFKEGTPADVIEQQAVSVNELVTYRPSENIPNAQGVCFPNAFLHGKITVGGQYSIAYQLLSHPEVTFILHEEVSFGDNDNDNKERIISYWKYAPGFGEKTRYLGFPVFRSFKIGGIKGAEAMVEYINPKNQQPDYGYMINAEANKPGESSLFFMALRDSSKATGEVMSKDDFEATMRQIAKSIQRREIAP</sequence>
<dbReference type="RefSeq" id="WP_108899347.1">
    <property type="nucleotide sequence ID" value="NZ_CP029185.2"/>
</dbReference>
<gene>
    <name evidence="2" type="ORF">HYN51_01000</name>
</gene>
<evidence type="ECO:0000256" key="1">
    <source>
        <dbReference type="SAM" id="SignalP"/>
    </source>
</evidence>
<dbReference type="OrthoDB" id="6630929at2"/>
<dbReference type="AlphaFoldDB" id="A0A2Y9TU88"/>
<reference evidence="2 3" key="1">
    <citation type="journal article" date="2019" name="Int. J. Syst. Evol. Microbiol.">
        <title>Limnobaculum parvum gen. nov., sp. nov., isolated from a freshwater lake.</title>
        <authorList>
            <person name="Baek C."/>
            <person name="Shin S.K."/>
            <person name="Yi H."/>
        </authorList>
    </citation>
    <scope>NUCLEOTIDE SEQUENCE [LARGE SCALE GENOMIC DNA]</scope>
    <source>
        <strain evidence="2 3">HYN0051</strain>
    </source>
</reference>
<keyword evidence="3" id="KW-1185">Reference proteome</keyword>
<keyword evidence="1" id="KW-0732">Signal</keyword>
<dbReference type="Proteomes" id="UP000244908">
    <property type="component" value="Chromosome"/>
</dbReference>
<protein>
    <submittedName>
        <fullName evidence="2">Uncharacterized protein</fullName>
    </submittedName>
</protein>
<dbReference type="KEGG" id="lpv:HYN51_01000"/>